<organism evidence="1 2">
    <name type="scientific">Streptomyces angustmyceticus</name>
    <dbReference type="NCBI Taxonomy" id="285578"/>
    <lineage>
        <taxon>Bacteria</taxon>
        <taxon>Bacillati</taxon>
        <taxon>Actinomycetota</taxon>
        <taxon>Actinomycetes</taxon>
        <taxon>Kitasatosporales</taxon>
        <taxon>Streptomycetaceae</taxon>
        <taxon>Streptomyces</taxon>
    </lineage>
</organism>
<accession>A0A5J4L1Y1</accession>
<dbReference type="Proteomes" id="UP000325598">
    <property type="component" value="Unassembled WGS sequence"/>
</dbReference>
<sequence>MQVRVQVQGAQQPFAAPATEVEDPLVAVREAVLQQAAHRVVVERGLHRVVGMGEPGDLFTIHRRSLAAPDGART</sequence>
<evidence type="ECO:0000313" key="2">
    <source>
        <dbReference type="Proteomes" id="UP000325598"/>
    </source>
</evidence>
<dbReference type="AlphaFoldDB" id="A0A5J4L1Y1"/>
<keyword evidence="2" id="KW-1185">Reference proteome</keyword>
<name>A0A5J4L1Y1_9ACTN</name>
<gene>
    <name evidence="1" type="ORF">San01_08640</name>
</gene>
<evidence type="ECO:0000313" key="1">
    <source>
        <dbReference type="EMBL" id="GES28377.1"/>
    </source>
</evidence>
<protein>
    <submittedName>
        <fullName evidence="1">Uncharacterized protein</fullName>
    </submittedName>
</protein>
<comment type="caution">
    <text evidence="1">The sequence shown here is derived from an EMBL/GenBank/DDBJ whole genome shotgun (WGS) entry which is preliminary data.</text>
</comment>
<reference evidence="1 2" key="1">
    <citation type="submission" date="2019-10" db="EMBL/GenBank/DDBJ databases">
        <title>Whole genome shotgun sequence of Streptomyces angustmyceticus NBRC 3934.</title>
        <authorList>
            <person name="Hosoyama A."/>
            <person name="Ichikawa N."/>
            <person name="Kimura A."/>
            <person name="Kitahashi Y."/>
            <person name="Komaki H."/>
            <person name="Uohara A."/>
        </authorList>
    </citation>
    <scope>NUCLEOTIDE SEQUENCE [LARGE SCALE GENOMIC DNA]</scope>
    <source>
        <strain evidence="1 2">NBRC 3934</strain>
    </source>
</reference>
<dbReference type="EMBL" id="BLAG01000004">
    <property type="protein sequence ID" value="GES28377.1"/>
    <property type="molecule type" value="Genomic_DNA"/>
</dbReference>
<proteinExistence type="predicted"/>